<feature type="region of interest" description="Disordered" evidence="1">
    <location>
        <begin position="1"/>
        <end position="54"/>
    </location>
</feature>
<feature type="compositionally biased region" description="Basic residues" evidence="1">
    <location>
        <begin position="26"/>
        <end position="37"/>
    </location>
</feature>
<proteinExistence type="predicted"/>
<reference evidence="2" key="1">
    <citation type="journal article" date="2015" name="Genome Announc.">
        <title>Complete Genome Sequence of the Bacteriochlorophyll b-Producing Photosynthetic Bacterium Blastochloris viridis.</title>
        <authorList>
            <person name="Tsukatani Y."/>
            <person name="Hirose Y."/>
            <person name="Harada J."/>
            <person name="Misawa N."/>
            <person name="Mori K."/>
            <person name="Inoue K."/>
            <person name="Tamiaki H."/>
        </authorList>
    </citation>
    <scope>NUCLEOTIDE SEQUENCE [LARGE SCALE GENOMIC DNA]</scope>
    <source>
        <strain evidence="2">DSM 133</strain>
    </source>
</reference>
<name>A0A182D1G8_BLAVI</name>
<organism evidence="2">
    <name type="scientific">Blastochloris viridis</name>
    <name type="common">Rhodopseudomonas viridis</name>
    <dbReference type="NCBI Taxonomy" id="1079"/>
    <lineage>
        <taxon>Bacteria</taxon>
        <taxon>Pseudomonadati</taxon>
        <taxon>Pseudomonadota</taxon>
        <taxon>Alphaproteobacteria</taxon>
        <taxon>Hyphomicrobiales</taxon>
        <taxon>Blastochloridaceae</taxon>
        <taxon>Blastochloris</taxon>
    </lineage>
</organism>
<dbReference type="EMBL" id="AP014854">
    <property type="protein sequence ID" value="BAR99366.1"/>
    <property type="molecule type" value="Genomic_DNA"/>
</dbReference>
<evidence type="ECO:0000256" key="1">
    <source>
        <dbReference type="SAM" id="MobiDB-lite"/>
    </source>
</evidence>
<gene>
    <name evidence="2" type="ORF">BV133_1773</name>
</gene>
<sequence>MRHQGSFGAGNVDMWGWEEARDSPRSSRRPRGRRRGRGAAAEGPGATRPSVALVSWRPAGCATRPAVRVSKRSLRTERS</sequence>
<dbReference type="AlphaFoldDB" id="A0A182D1G8"/>
<evidence type="ECO:0000313" key="2">
    <source>
        <dbReference type="EMBL" id="BAR99366.1"/>
    </source>
</evidence>
<accession>A0A182D1G8</accession>
<protein>
    <submittedName>
        <fullName evidence="2">Uncharacterized protein</fullName>
    </submittedName>
</protein>